<dbReference type="Pfam" id="PF06074">
    <property type="entry name" value="Portal_Mu"/>
    <property type="match status" value="1"/>
</dbReference>
<evidence type="ECO:0008006" key="3">
    <source>
        <dbReference type="Google" id="ProtNLM"/>
    </source>
</evidence>
<dbReference type="AlphaFoldDB" id="A0A0F9J430"/>
<sequence>MKLFGRKRVSDEELRAQVLDDLAKELGYQELEERRLGRGMRPEYGHAGTTFFQGIIADEDYNADFATVERAVRIYDKMWRADGQVAAAIRVLELPLLRADWSVKAASDDPKDVEVAQFVWDNLNGGMERSWEETLEFILTLYRYGFSLLEKVWTLSPDGYIRYKKLAPRLARTVYRWYPTPDDRLDRVIQRVYRIRALPGEVETTTGGSTYKTLAPTPSQGLGDIKFGVGTYEYPTIPGRKLAHFTIKREGNNFMGVSVLRHAYKHWFYKDGFYRIDAIGNERQALGVPAMEEPQGVSQEDRDRAAEAMAALHAHEKGYVMVPFGWKFAFANMGARSIKEIMPSIEHHDLMISRSVLAQFLNLMQGGSYALSKDESTFFLQAQRAMAKILIGQLNRQIVQPLVDMNFNVDRYPTMEVDHLDKRSIAELLNTLPSLATAGLITPDPSVENALRVLIGLPDLQASAEAGGEVTVDRDSQAPSDDGDPDSSVGGVELSIGDIGSEHNRRMTLIFYVCIWH</sequence>
<accession>A0A0F9J430</accession>
<evidence type="ECO:0000256" key="1">
    <source>
        <dbReference type="SAM" id="MobiDB-lite"/>
    </source>
</evidence>
<organism evidence="2">
    <name type="scientific">marine sediment metagenome</name>
    <dbReference type="NCBI Taxonomy" id="412755"/>
    <lineage>
        <taxon>unclassified sequences</taxon>
        <taxon>metagenomes</taxon>
        <taxon>ecological metagenomes</taxon>
    </lineage>
</organism>
<evidence type="ECO:0000313" key="2">
    <source>
        <dbReference type="EMBL" id="KKM64479.1"/>
    </source>
</evidence>
<dbReference type="InterPro" id="IPR009279">
    <property type="entry name" value="Portal_Mu"/>
</dbReference>
<proteinExistence type="predicted"/>
<reference evidence="2" key="1">
    <citation type="journal article" date="2015" name="Nature">
        <title>Complex archaea that bridge the gap between prokaryotes and eukaryotes.</title>
        <authorList>
            <person name="Spang A."/>
            <person name="Saw J.H."/>
            <person name="Jorgensen S.L."/>
            <person name="Zaremba-Niedzwiedzka K."/>
            <person name="Martijn J."/>
            <person name="Lind A.E."/>
            <person name="van Eijk R."/>
            <person name="Schleper C."/>
            <person name="Guy L."/>
            <person name="Ettema T.J."/>
        </authorList>
    </citation>
    <scope>NUCLEOTIDE SEQUENCE</scope>
</reference>
<comment type="caution">
    <text evidence="2">The sequence shown here is derived from an EMBL/GenBank/DDBJ whole genome shotgun (WGS) entry which is preliminary data.</text>
</comment>
<protein>
    <recommendedName>
        <fullName evidence="3">Portal protein</fullName>
    </recommendedName>
</protein>
<dbReference type="EMBL" id="LAZR01010890">
    <property type="protein sequence ID" value="KKM64479.1"/>
    <property type="molecule type" value="Genomic_DNA"/>
</dbReference>
<name>A0A0F9J430_9ZZZZ</name>
<feature type="region of interest" description="Disordered" evidence="1">
    <location>
        <begin position="466"/>
        <end position="495"/>
    </location>
</feature>
<gene>
    <name evidence="2" type="ORF">LCGC14_1500960</name>
</gene>